<organism evidence="2 3">
    <name type="scientific">Phaseolus angularis</name>
    <name type="common">Azuki bean</name>
    <name type="synonym">Vigna angularis</name>
    <dbReference type="NCBI Taxonomy" id="3914"/>
    <lineage>
        <taxon>Eukaryota</taxon>
        <taxon>Viridiplantae</taxon>
        <taxon>Streptophyta</taxon>
        <taxon>Embryophyta</taxon>
        <taxon>Tracheophyta</taxon>
        <taxon>Spermatophyta</taxon>
        <taxon>Magnoliopsida</taxon>
        <taxon>eudicotyledons</taxon>
        <taxon>Gunneridae</taxon>
        <taxon>Pentapetalae</taxon>
        <taxon>rosids</taxon>
        <taxon>fabids</taxon>
        <taxon>Fabales</taxon>
        <taxon>Fabaceae</taxon>
        <taxon>Papilionoideae</taxon>
        <taxon>50 kb inversion clade</taxon>
        <taxon>NPAAA clade</taxon>
        <taxon>indigoferoid/millettioid clade</taxon>
        <taxon>Phaseoleae</taxon>
        <taxon>Vigna</taxon>
    </lineage>
</organism>
<keyword evidence="1" id="KW-0472">Membrane</keyword>
<dbReference type="AlphaFoldDB" id="A0A0L9UC07"/>
<accession>A0A0L9UC07</accession>
<keyword evidence="1" id="KW-0812">Transmembrane</keyword>
<evidence type="ECO:0000313" key="2">
    <source>
        <dbReference type="EMBL" id="KOM40246.1"/>
    </source>
</evidence>
<dbReference type="Gramene" id="KOM40246">
    <property type="protein sequence ID" value="KOM40246"/>
    <property type="gene ID" value="LR48_Vigan04g044400"/>
</dbReference>
<dbReference type="Proteomes" id="UP000053144">
    <property type="component" value="Chromosome 4"/>
</dbReference>
<sequence length="97" mass="10388">MGATSIGTWLRGECWRCLIVRCYSWPAGSSSGVSVVVLCWCVFVAFGAEALSFGQTQKASQIVRLGAFGPNPGSLRVPTVRYNTKATTRIKVDATGE</sequence>
<gene>
    <name evidence="2" type="ORF">LR48_Vigan04g044400</name>
</gene>
<name>A0A0L9UC07_PHAAN</name>
<keyword evidence="1" id="KW-1133">Transmembrane helix</keyword>
<evidence type="ECO:0000256" key="1">
    <source>
        <dbReference type="SAM" id="Phobius"/>
    </source>
</evidence>
<proteinExistence type="predicted"/>
<evidence type="ECO:0000313" key="3">
    <source>
        <dbReference type="Proteomes" id="UP000053144"/>
    </source>
</evidence>
<feature type="transmembrane region" description="Helical" evidence="1">
    <location>
        <begin position="33"/>
        <end position="54"/>
    </location>
</feature>
<protein>
    <submittedName>
        <fullName evidence="2">Uncharacterized protein</fullName>
    </submittedName>
</protein>
<reference evidence="3" key="1">
    <citation type="journal article" date="2015" name="Proc. Natl. Acad. Sci. U.S.A.">
        <title>Genome sequencing of adzuki bean (Vigna angularis) provides insight into high starch and low fat accumulation and domestication.</title>
        <authorList>
            <person name="Yang K."/>
            <person name="Tian Z."/>
            <person name="Chen C."/>
            <person name="Luo L."/>
            <person name="Zhao B."/>
            <person name="Wang Z."/>
            <person name="Yu L."/>
            <person name="Li Y."/>
            <person name="Sun Y."/>
            <person name="Li W."/>
            <person name="Chen Y."/>
            <person name="Li Y."/>
            <person name="Zhang Y."/>
            <person name="Ai D."/>
            <person name="Zhao J."/>
            <person name="Shang C."/>
            <person name="Ma Y."/>
            <person name="Wu B."/>
            <person name="Wang M."/>
            <person name="Gao L."/>
            <person name="Sun D."/>
            <person name="Zhang P."/>
            <person name="Guo F."/>
            <person name="Wang W."/>
            <person name="Li Y."/>
            <person name="Wang J."/>
            <person name="Varshney R.K."/>
            <person name="Wang J."/>
            <person name="Ling H.Q."/>
            <person name="Wan P."/>
        </authorList>
    </citation>
    <scope>NUCLEOTIDE SEQUENCE</scope>
    <source>
        <strain evidence="3">cv. Jingnong 6</strain>
    </source>
</reference>
<dbReference type="EMBL" id="CM003374">
    <property type="protein sequence ID" value="KOM40246.1"/>
    <property type="molecule type" value="Genomic_DNA"/>
</dbReference>